<dbReference type="Proteomes" id="UP000224182">
    <property type="component" value="Unassembled WGS sequence"/>
</dbReference>
<accession>A0A2C5ZYQ6</accession>
<protein>
    <submittedName>
        <fullName evidence="2">Uncharacterized protein</fullName>
    </submittedName>
</protein>
<name>A0A2C5ZYQ6_FUSNP</name>
<dbReference type="EMBL" id="NIRN01000001">
    <property type="protein sequence ID" value="PHI07582.1"/>
    <property type="molecule type" value="Genomic_DNA"/>
</dbReference>
<comment type="caution">
    <text evidence="2">The sequence shown here is derived from an EMBL/GenBank/DDBJ whole genome shotgun (WGS) entry which is preliminary data.</text>
</comment>
<sequence length="72" mass="8364">MLLRSLRSNTARFARLILFNFYPKIWNVTHLFLLHTKIYFFASVFVLSALAASCGYSLFKISFILYFSAKSS</sequence>
<dbReference type="EMBL" id="NIRM01000003">
    <property type="protein sequence ID" value="PHI04500.1"/>
    <property type="molecule type" value="Genomic_DNA"/>
</dbReference>
<keyword evidence="1" id="KW-0812">Transmembrane</keyword>
<dbReference type="Proteomes" id="UP000221852">
    <property type="component" value="Unassembled WGS sequence"/>
</dbReference>
<reference evidence="2 5" key="1">
    <citation type="submission" date="2017-06" db="EMBL/GenBank/DDBJ databases">
        <title>Draft genome sequence of Fusobacterium nucleatum subsp. polymorphum KCOM 1267 (=ChDC F290).</title>
        <authorList>
            <person name="Kook J.-K."/>
            <person name="Park S.-N."/>
            <person name="Lim Y.K."/>
            <person name="Roh H."/>
        </authorList>
    </citation>
    <scope>NUCLEOTIDE SEQUENCE [LARGE SCALE GENOMIC DNA]</scope>
    <source>
        <strain evidence="2">KCOM 1267</strain>
        <strain evidence="5">KCOM 1267(ChDC F290)</strain>
    </source>
</reference>
<proteinExistence type="predicted"/>
<gene>
    <name evidence="2" type="ORF">CBG52_10650</name>
    <name evidence="3" type="ORF">CBG54_11740</name>
    <name evidence="4" type="ORF">CBG59_05070</name>
</gene>
<feature type="transmembrane region" description="Helical" evidence="1">
    <location>
        <begin position="39"/>
        <end position="67"/>
    </location>
</feature>
<keyword evidence="1" id="KW-0472">Membrane</keyword>
<reference evidence="3 7" key="2">
    <citation type="submission" date="2017-06" db="EMBL/GenBank/DDBJ databases">
        <title>Draft genome sequence of Fusobacterium nucleatum subsp. polymorphum KCOM 1271 (=ChDC F305).</title>
        <authorList>
            <person name="Kook J.-K."/>
            <person name="Park S.-N."/>
            <person name="Lim Y.K."/>
            <person name="Roh H."/>
        </authorList>
    </citation>
    <scope>NUCLEOTIDE SEQUENCE [LARGE SCALE GENOMIC DNA]</scope>
    <source>
        <strain evidence="3">KCOM 1271</strain>
        <strain evidence="7">KCOM 1271 (ChDC F305)</strain>
    </source>
</reference>
<organism evidence="2 5">
    <name type="scientific">Fusobacterium nucleatum subsp. polymorphum</name>
    <name type="common">Fusobacterium polymorphum</name>
    <dbReference type="NCBI Taxonomy" id="76857"/>
    <lineage>
        <taxon>Bacteria</taxon>
        <taxon>Fusobacteriati</taxon>
        <taxon>Fusobacteriota</taxon>
        <taxon>Fusobacteriia</taxon>
        <taxon>Fusobacteriales</taxon>
        <taxon>Fusobacteriaceae</taxon>
        <taxon>Fusobacterium</taxon>
    </lineage>
</organism>
<feature type="transmembrane region" description="Helical" evidence="1">
    <location>
        <begin position="12"/>
        <end position="33"/>
    </location>
</feature>
<evidence type="ECO:0000313" key="3">
    <source>
        <dbReference type="EMBL" id="PHI07582.1"/>
    </source>
</evidence>
<dbReference type="AlphaFoldDB" id="A0A2C5ZYQ6"/>
<keyword evidence="1" id="KW-1133">Transmembrane helix</keyword>
<evidence type="ECO:0000313" key="2">
    <source>
        <dbReference type="EMBL" id="PHI04500.1"/>
    </source>
</evidence>
<evidence type="ECO:0000313" key="7">
    <source>
        <dbReference type="Proteomes" id="UP000224182"/>
    </source>
</evidence>
<dbReference type="Proteomes" id="UP000221504">
    <property type="component" value="Unassembled WGS sequence"/>
</dbReference>
<evidence type="ECO:0000313" key="5">
    <source>
        <dbReference type="Proteomes" id="UP000221504"/>
    </source>
</evidence>
<evidence type="ECO:0000313" key="4">
    <source>
        <dbReference type="EMBL" id="PHI13122.1"/>
    </source>
</evidence>
<dbReference type="EMBL" id="NIRQ01000001">
    <property type="protein sequence ID" value="PHI13122.1"/>
    <property type="molecule type" value="Genomic_DNA"/>
</dbReference>
<evidence type="ECO:0000256" key="1">
    <source>
        <dbReference type="SAM" id="Phobius"/>
    </source>
</evidence>
<evidence type="ECO:0000313" key="6">
    <source>
        <dbReference type="Proteomes" id="UP000221852"/>
    </source>
</evidence>
<reference evidence="4 6" key="3">
    <citation type="submission" date="2017-06" db="EMBL/GenBank/DDBJ databases">
        <title>Draft genome sequence of Fusobacterium nucleatum subsp. polymorphum KCOM 1330 (=ChDC F330).</title>
        <authorList>
            <person name="Kook J.-K."/>
            <person name="Park S.-N."/>
            <person name="Lim Y.K."/>
            <person name="Roh H."/>
        </authorList>
    </citation>
    <scope>NUCLEOTIDE SEQUENCE [LARGE SCALE GENOMIC DNA]</scope>
    <source>
        <strain evidence="4">KCOM 1330</strain>
        <strain evidence="6">KCOM 1330 (ChDC F330)</strain>
    </source>
</reference>